<comment type="function">
    <text evidence="7 8">Key enzyme in folate metabolism. Catalyzes an essential reaction for de novo glycine and purine synthesis, and for DNA precursor synthesis.</text>
</comment>
<dbReference type="GO" id="GO:0046655">
    <property type="term" value="P:folic acid metabolic process"/>
    <property type="evidence" value="ECO:0007669"/>
    <property type="project" value="TreeGrafter"/>
</dbReference>
<dbReference type="PANTHER" id="PTHR48069:SF3">
    <property type="entry name" value="DIHYDROFOLATE REDUCTASE"/>
    <property type="match status" value="1"/>
</dbReference>
<dbReference type="SMR" id="A0A2N8IX38"/>
<evidence type="ECO:0000256" key="6">
    <source>
        <dbReference type="ARBA" id="ARBA00023002"/>
    </source>
</evidence>
<protein>
    <recommendedName>
        <fullName evidence="3 8">Dihydrofolate reductase</fullName>
        <ecNumber evidence="3 8">1.5.1.3</ecNumber>
    </recommendedName>
</protein>
<dbReference type="CDD" id="cd00209">
    <property type="entry name" value="DHFR"/>
    <property type="match status" value="1"/>
</dbReference>
<dbReference type="Pfam" id="PF00186">
    <property type="entry name" value="DHFR_1"/>
    <property type="match status" value="1"/>
</dbReference>
<evidence type="ECO:0000256" key="2">
    <source>
        <dbReference type="ARBA" id="ARBA00009539"/>
    </source>
</evidence>
<dbReference type="RefSeq" id="WP_012421055.1">
    <property type="nucleotide sequence ID" value="NZ_BAABSF010000015.1"/>
</dbReference>
<keyword evidence="4 8" id="KW-0554">One-carbon metabolism</keyword>
<dbReference type="PROSITE" id="PS00075">
    <property type="entry name" value="DHFR_1"/>
    <property type="match status" value="1"/>
</dbReference>
<comment type="catalytic activity">
    <reaction evidence="8">
        <text>(6S)-5,6,7,8-tetrahydrofolate + NADP(+) = 7,8-dihydrofolate + NADPH + H(+)</text>
        <dbReference type="Rhea" id="RHEA:15009"/>
        <dbReference type="ChEBI" id="CHEBI:15378"/>
        <dbReference type="ChEBI" id="CHEBI:57451"/>
        <dbReference type="ChEBI" id="CHEBI:57453"/>
        <dbReference type="ChEBI" id="CHEBI:57783"/>
        <dbReference type="ChEBI" id="CHEBI:58349"/>
        <dbReference type="EC" id="1.5.1.3"/>
    </reaction>
</comment>
<dbReference type="InterPro" id="IPR024072">
    <property type="entry name" value="DHFR-like_dom_sf"/>
</dbReference>
<dbReference type="GO" id="GO:0046654">
    <property type="term" value="P:tetrahydrofolate biosynthetic process"/>
    <property type="evidence" value="ECO:0007669"/>
    <property type="project" value="UniProtKB-UniPathway"/>
</dbReference>
<sequence length="159" mass="17996">MSQPVTYTGVVAMAPDRGIGYRGALPWHLPDDLKTFKRITTGHPVLMGRKTYESIGRPLPGRQNIVLTRDPAWTAEGVQVVHSAGELECLELMDPEIMVIGGAEIFSLMMPAMSRMWVSKVKGEYPADTFLPPFENRLERAVLKEHFEDFDLYLYEQVK</sequence>
<evidence type="ECO:0000256" key="3">
    <source>
        <dbReference type="ARBA" id="ARBA00012856"/>
    </source>
</evidence>
<comment type="similarity">
    <text evidence="2 8 9">Belongs to the dihydrofolate reductase family.</text>
</comment>
<evidence type="ECO:0000256" key="7">
    <source>
        <dbReference type="ARBA" id="ARBA00025067"/>
    </source>
</evidence>
<dbReference type="PIRSF" id="PIRSF000194">
    <property type="entry name" value="DHFR"/>
    <property type="match status" value="1"/>
</dbReference>
<evidence type="ECO:0000256" key="1">
    <source>
        <dbReference type="ARBA" id="ARBA00004903"/>
    </source>
</evidence>
<dbReference type="GO" id="GO:0004146">
    <property type="term" value="F:dihydrofolate reductase activity"/>
    <property type="evidence" value="ECO:0007669"/>
    <property type="project" value="UniProtKB-EC"/>
</dbReference>
<dbReference type="EMBL" id="PJKN01000005">
    <property type="protein sequence ID" value="PNC54791.1"/>
    <property type="molecule type" value="Genomic_DNA"/>
</dbReference>
<organism evidence="10 11">
    <name type="scientific">Akkermansia muciniphila</name>
    <dbReference type="NCBI Taxonomy" id="239935"/>
    <lineage>
        <taxon>Bacteria</taxon>
        <taxon>Pseudomonadati</taxon>
        <taxon>Verrucomicrobiota</taxon>
        <taxon>Verrucomicrobiia</taxon>
        <taxon>Verrucomicrobiales</taxon>
        <taxon>Akkermansiaceae</taxon>
        <taxon>Akkermansia</taxon>
    </lineage>
</organism>
<evidence type="ECO:0000313" key="10">
    <source>
        <dbReference type="EMBL" id="PNC54791.1"/>
    </source>
</evidence>
<dbReference type="OMA" id="CFITHIH"/>
<dbReference type="EC" id="1.5.1.3" evidence="3 8"/>
<dbReference type="InterPro" id="IPR012259">
    <property type="entry name" value="DHFR"/>
</dbReference>
<dbReference type="SUPFAM" id="SSF53597">
    <property type="entry name" value="Dihydrofolate reductase-like"/>
    <property type="match status" value="1"/>
</dbReference>
<keyword evidence="5 8" id="KW-0521">NADP</keyword>
<dbReference type="Proteomes" id="UP000235914">
    <property type="component" value="Unassembled WGS sequence"/>
</dbReference>
<dbReference type="PANTHER" id="PTHR48069">
    <property type="entry name" value="DIHYDROFOLATE REDUCTASE"/>
    <property type="match status" value="1"/>
</dbReference>
<proteinExistence type="inferred from homology"/>
<name>A0A2N8IX38_9BACT</name>
<dbReference type="GO" id="GO:0046452">
    <property type="term" value="P:dihydrofolate metabolic process"/>
    <property type="evidence" value="ECO:0007669"/>
    <property type="project" value="TreeGrafter"/>
</dbReference>
<dbReference type="PROSITE" id="PS51330">
    <property type="entry name" value="DHFR_2"/>
    <property type="match status" value="1"/>
</dbReference>
<gene>
    <name evidence="10" type="ORF">CXU09_09710</name>
</gene>
<evidence type="ECO:0000256" key="5">
    <source>
        <dbReference type="ARBA" id="ARBA00022857"/>
    </source>
</evidence>
<comment type="caution">
    <text evidence="10">The sequence shown here is derived from an EMBL/GenBank/DDBJ whole genome shotgun (WGS) entry which is preliminary data.</text>
</comment>
<dbReference type="PRINTS" id="PR00070">
    <property type="entry name" value="DHFR"/>
</dbReference>
<accession>A0A2N8IX38</accession>
<dbReference type="GO" id="GO:0005829">
    <property type="term" value="C:cytosol"/>
    <property type="evidence" value="ECO:0007669"/>
    <property type="project" value="TreeGrafter"/>
</dbReference>
<dbReference type="GO" id="GO:0050661">
    <property type="term" value="F:NADP binding"/>
    <property type="evidence" value="ECO:0007669"/>
    <property type="project" value="InterPro"/>
</dbReference>
<dbReference type="InterPro" id="IPR017925">
    <property type="entry name" value="DHFR_CS"/>
</dbReference>
<evidence type="ECO:0000256" key="4">
    <source>
        <dbReference type="ARBA" id="ARBA00022563"/>
    </source>
</evidence>
<dbReference type="Gene3D" id="3.40.430.10">
    <property type="entry name" value="Dihydrofolate Reductase, subunit A"/>
    <property type="match status" value="1"/>
</dbReference>
<dbReference type="AlphaFoldDB" id="A0A2N8IX38"/>
<reference evidence="10 11" key="1">
    <citation type="journal article" date="2017" name="BMC Genomics">
        <title>Genome sequencing of 39 Akkermansia muciniphila isolates reveals its population structure, genomic and functional diverisity, and global distribution in mammalian gut microbiotas.</title>
        <authorList>
            <person name="Guo X."/>
            <person name="Li S."/>
            <person name="Zhang J."/>
            <person name="Wu F."/>
            <person name="Li X."/>
            <person name="Wu D."/>
            <person name="Zhang M."/>
            <person name="Ou Z."/>
            <person name="Jie Z."/>
            <person name="Yan Q."/>
            <person name="Li P."/>
            <person name="Yi J."/>
            <person name="Peng Y."/>
        </authorList>
    </citation>
    <scope>NUCLEOTIDE SEQUENCE [LARGE SCALE GENOMIC DNA]</scope>
    <source>
        <strain evidence="10 11">GP43</strain>
    </source>
</reference>
<evidence type="ECO:0000256" key="9">
    <source>
        <dbReference type="RuleBase" id="RU004474"/>
    </source>
</evidence>
<evidence type="ECO:0000256" key="8">
    <source>
        <dbReference type="PIRNR" id="PIRNR000194"/>
    </source>
</evidence>
<comment type="pathway">
    <text evidence="1 8">Cofactor biosynthesis; tetrahydrofolate biosynthesis; 5,6,7,8-tetrahydrofolate from 7,8-dihydrofolate: step 1/1.</text>
</comment>
<keyword evidence="6 8" id="KW-0560">Oxidoreductase</keyword>
<evidence type="ECO:0000313" key="11">
    <source>
        <dbReference type="Proteomes" id="UP000235914"/>
    </source>
</evidence>
<dbReference type="InterPro" id="IPR001796">
    <property type="entry name" value="DHFR_dom"/>
</dbReference>
<dbReference type="GO" id="GO:0006730">
    <property type="term" value="P:one-carbon metabolic process"/>
    <property type="evidence" value="ECO:0007669"/>
    <property type="project" value="UniProtKB-KW"/>
</dbReference>